<feature type="non-terminal residue" evidence="3">
    <location>
        <position position="1"/>
    </location>
</feature>
<keyword evidence="1" id="KW-0175">Coiled coil</keyword>
<name>A0A812VND9_9DINO</name>
<keyword evidence="4" id="KW-1185">Reference proteome</keyword>
<organism evidence="3 4">
    <name type="scientific">Symbiodinium necroappetens</name>
    <dbReference type="NCBI Taxonomy" id="1628268"/>
    <lineage>
        <taxon>Eukaryota</taxon>
        <taxon>Sar</taxon>
        <taxon>Alveolata</taxon>
        <taxon>Dinophyceae</taxon>
        <taxon>Suessiales</taxon>
        <taxon>Symbiodiniaceae</taxon>
        <taxon>Symbiodinium</taxon>
    </lineage>
</organism>
<feature type="region of interest" description="Disordered" evidence="2">
    <location>
        <begin position="1189"/>
        <end position="1213"/>
    </location>
</feature>
<dbReference type="GO" id="GO:0006310">
    <property type="term" value="P:DNA recombination"/>
    <property type="evidence" value="ECO:0007669"/>
    <property type="project" value="InterPro"/>
</dbReference>
<proteinExistence type="predicted"/>
<feature type="region of interest" description="Disordered" evidence="2">
    <location>
        <begin position="834"/>
        <end position="873"/>
    </location>
</feature>
<dbReference type="OrthoDB" id="446926at2759"/>
<evidence type="ECO:0000256" key="1">
    <source>
        <dbReference type="SAM" id="Coils"/>
    </source>
</evidence>
<evidence type="ECO:0000313" key="3">
    <source>
        <dbReference type="EMBL" id="CAE7629585.1"/>
    </source>
</evidence>
<feature type="non-terminal residue" evidence="3">
    <location>
        <position position="1493"/>
    </location>
</feature>
<dbReference type="Proteomes" id="UP000601435">
    <property type="component" value="Unassembled WGS sequence"/>
</dbReference>
<evidence type="ECO:0000313" key="4">
    <source>
        <dbReference type="Proteomes" id="UP000601435"/>
    </source>
</evidence>
<dbReference type="EMBL" id="CAJNJA010029502">
    <property type="protein sequence ID" value="CAE7629585.1"/>
    <property type="molecule type" value="Genomic_DNA"/>
</dbReference>
<reference evidence="3" key="1">
    <citation type="submission" date="2021-02" db="EMBL/GenBank/DDBJ databases">
        <authorList>
            <person name="Dougan E. K."/>
            <person name="Rhodes N."/>
            <person name="Thang M."/>
            <person name="Chan C."/>
        </authorList>
    </citation>
    <scope>NUCLEOTIDE SEQUENCE</scope>
</reference>
<feature type="compositionally biased region" description="Basic and acidic residues" evidence="2">
    <location>
        <begin position="836"/>
        <end position="858"/>
    </location>
</feature>
<dbReference type="GO" id="GO:0003677">
    <property type="term" value="F:DNA binding"/>
    <property type="evidence" value="ECO:0007669"/>
    <property type="project" value="InterPro"/>
</dbReference>
<dbReference type="Gene3D" id="1.10.443.10">
    <property type="entry name" value="Intergrase catalytic core"/>
    <property type="match status" value="1"/>
</dbReference>
<sequence>ATEEARLKKEYSLRLAAVIQEAKLPVCKVLAGVSDAEEAWARLFGTRRSKTLRNRYRSWDKFREWLIFSRGRFYPEGVADVLDFAAERFREGCGKTVLDSFQAALSVVETVGRVPESCQISQDPTWQAQLKSYTADLKSAAPPEQPASMFTTAILVSLEIFICTRGLPAYLRALGFVCLLMVWGSLRADDVQGLLPQTMTLDERGLSIELARSKTTGPDKRTHTVKVFVERHVSLTGHDWLKCGFDLWRNYDFQRDYLVMKASEDFTEPVERQVTSATVALYVRKVLSELKTPKREGGAWKTNDQRPLLPGFLASHFTGHSARNYLSSVGAAIGEDPRELDYLGRWKVGGEGSATYVRTSRQVVHRLQLHIARALVMGQPKHYVELDAIKALTDYAARAGESESQIRRRHSILEGSKGIGGPWPTLEFPEAPAAPPSPGAQEVAAARRGQYFVVTSRTTGLKRLHMVGCYVKPENCYNVNFVDYVNAEDVDSICKDCKARMKAQAGQEDSDPSSSESDSASGHLRGVDIVLHTAVSLRAAIELRKRACGSGAKLAPGAMAAVTDAAKRELVTSADSDLQFVLGEAALSLDAQYRVVQRHTTLRRFQAIADTRAEARAAGKADFGLADDTPEGRQQIAGIVAAWELARDVISKETETRAEAKVLGQPRILQVTERQAMLKAVVAVYGQLGESETPSPEYLAIKCEECESNEPHASTLDAITSKKSTLTTSIQSTLDASGRIHITQQKAKSELPTTTEAYRKVLRVEAFTWLCMASRFKSKQWLQDYEGPPRLVNEEGYTLSAALAYVITSAELKETYFTTPLALSVIERPRKWQKGKGKDWKGGGKDGKGGKGGKDGKGGKGGKGAADHSAREHKQKVGKAKEFACALHLRWPPSQRSSEHDLSKEGLWQHVFQLLGEGEWILIASPPCVEQANYFIDQTVTACQLAWQYFLEHPEVATKAVTFAVFQCAFEVLAGRQGRVWATGGFESASHSSEAKGGWFFRAVRGGIIGPRAAGGEPMAVSDPPAAPPPRDAAASLDELQLRTETACRKNPLATEAIASFVRKHMPGHPFTTVSLYFNTGTEPHRDSRNAHIPNGIIALSDFKGGEVWVECEGGPSVQVIDGKRMAGQIMPITAEPTYIHAYRDLHFTLPWRGKRLVIIAFSVPEHEQAVPEDLAILRELGFLLPGDPPSNTVDGAEAASEAEASSSSGEDAIGRVIPDARRTAMELALGRLRESPFTPELLEGLRVEWFGCLETALGRSGSNLREVPDNQPFFLHALSCTAQLLEDPDWEAIACQDDSYVTGVAIGFDEPAPHLPQVYDLKCKSRKLDESDVDWHRENYSSAKETADQLEKKFKEEEALGRMAPSTLPVLEQKYGKDRVNNNIKLLNQQVNPGPREVVHLVRSAKQSQEATFCITGDVTAAHRLFLVREMDWPLLCCKVDNSSPVVWYNRVGTFGISSSAFLWSRLFGIIGRCAARFLLTLWFYHLVFVDD</sequence>
<dbReference type="GO" id="GO:0015074">
    <property type="term" value="P:DNA integration"/>
    <property type="evidence" value="ECO:0007669"/>
    <property type="project" value="InterPro"/>
</dbReference>
<feature type="coiled-coil region" evidence="1">
    <location>
        <begin position="1334"/>
        <end position="1361"/>
    </location>
</feature>
<evidence type="ECO:0000256" key="2">
    <source>
        <dbReference type="SAM" id="MobiDB-lite"/>
    </source>
</evidence>
<comment type="caution">
    <text evidence="3">The sequence shown here is derived from an EMBL/GenBank/DDBJ whole genome shotgun (WGS) entry which is preliminary data.</text>
</comment>
<feature type="compositionally biased region" description="Low complexity" evidence="2">
    <location>
        <begin position="1195"/>
        <end position="1212"/>
    </location>
</feature>
<gene>
    <name evidence="3" type="ORF">SNEC2469_LOCUS17733</name>
</gene>
<protein>
    <submittedName>
        <fullName evidence="3">Uncharacterized protein</fullName>
    </submittedName>
</protein>
<dbReference type="InterPro" id="IPR013762">
    <property type="entry name" value="Integrase-like_cat_sf"/>
</dbReference>
<accession>A0A812VND9</accession>